<organism evidence="3 4">
    <name type="scientific">Actinokineospora spheciospongiae</name>
    <dbReference type="NCBI Taxonomy" id="909613"/>
    <lineage>
        <taxon>Bacteria</taxon>
        <taxon>Bacillati</taxon>
        <taxon>Actinomycetota</taxon>
        <taxon>Actinomycetes</taxon>
        <taxon>Pseudonocardiales</taxon>
        <taxon>Pseudonocardiaceae</taxon>
        <taxon>Actinokineospora</taxon>
    </lineage>
</organism>
<protein>
    <submittedName>
        <fullName evidence="3">Uncharacterized protein</fullName>
    </submittedName>
</protein>
<dbReference type="RefSeq" id="WP_035284709.1">
    <property type="nucleotide sequence ID" value="NZ_AYXG01000147.1"/>
</dbReference>
<proteinExistence type="predicted"/>
<evidence type="ECO:0000259" key="1">
    <source>
        <dbReference type="Pfam" id="PF08044"/>
    </source>
</evidence>
<dbReference type="Pfam" id="PF08044">
    <property type="entry name" value="DUF1707"/>
    <property type="match status" value="1"/>
</dbReference>
<dbReference type="eggNOG" id="COG4758">
    <property type="taxonomic scope" value="Bacteria"/>
</dbReference>
<dbReference type="PANTHER" id="PTHR40763:SF4">
    <property type="entry name" value="DUF1707 DOMAIN-CONTAINING PROTEIN"/>
    <property type="match status" value="1"/>
</dbReference>
<evidence type="ECO:0000259" key="2">
    <source>
        <dbReference type="Pfam" id="PF09922"/>
    </source>
</evidence>
<dbReference type="AlphaFoldDB" id="W7J3K6"/>
<dbReference type="InterPro" id="IPR024425">
    <property type="entry name" value="LiaF-like_C"/>
</dbReference>
<feature type="domain" description="DUF1707" evidence="1">
    <location>
        <begin position="13"/>
        <end position="65"/>
    </location>
</feature>
<dbReference type="PANTHER" id="PTHR40763">
    <property type="entry name" value="MEMBRANE PROTEIN-RELATED"/>
    <property type="match status" value="1"/>
</dbReference>
<comment type="caution">
    <text evidence="3">The sequence shown here is derived from an EMBL/GenBank/DDBJ whole genome shotgun (WGS) entry which is preliminary data.</text>
</comment>
<evidence type="ECO:0000313" key="3">
    <source>
        <dbReference type="EMBL" id="EWC60724.1"/>
    </source>
</evidence>
<keyword evidence="4" id="KW-1185">Reference proteome</keyword>
<sequence>MTEQPSIPGPDEMRASNADRERFAKVLHDAMAEGRLTVTEMEERLDRVYAAKTFGELQPVLRDLPNQVVPAQQHHVVQPQPQPGAPSRIGGRGTSATAVAIMSGAQRTGVWTVPPTFNAVAVMGGVELDLTHARFEDRETTIQAFALMGGVEIIVPPDITVHVDGAGFMGGFGGGRVSNQVGPPGAPVLRITGFALMGGVDVRGPKKSRRDRDRISE</sequence>
<name>W7J3K6_9PSEU</name>
<evidence type="ECO:0000313" key="4">
    <source>
        <dbReference type="Proteomes" id="UP000019277"/>
    </source>
</evidence>
<feature type="domain" description="Cell wall-active antibiotics response LiaF-like C-terminal" evidence="2">
    <location>
        <begin position="117"/>
        <end position="170"/>
    </location>
</feature>
<dbReference type="InterPro" id="IPR012551">
    <property type="entry name" value="DUF1707_SHOCT-like"/>
</dbReference>
<dbReference type="EMBL" id="AYXG01000147">
    <property type="protein sequence ID" value="EWC60724.1"/>
    <property type="molecule type" value="Genomic_DNA"/>
</dbReference>
<gene>
    <name evidence="3" type="ORF">UO65_4007</name>
</gene>
<dbReference type="PATRIC" id="fig|909613.9.peg.4008"/>
<dbReference type="OrthoDB" id="4772576at2"/>
<dbReference type="Proteomes" id="UP000019277">
    <property type="component" value="Unassembled WGS sequence"/>
</dbReference>
<reference evidence="3 4" key="1">
    <citation type="journal article" date="2014" name="Genome Announc.">
        <title>Draft Genome Sequence of the Antitrypanosomally Active Sponge-Associated Bacterium Actinokineospora sp. Strain EG49.</title>
        <authorList>
            <person name="Harjes J."/>
            <person name="Ryu T."/>
            <person name="Abdelmohsen U.R."/>
            <person name="Moitinho-Silva L."/>
            <person name="Horn H."/>
            <person name="Ravasi T."/>
            <person name="Hentschel U."/>
        </authorList>
    </citation>
    <scope>NUCLEOTIDE SEQUENCE [LARGE SCALE GENOMIC DNA]</scope>
    <source>
        <strain evidence="3 4">EG49</strain>
    </source>
</reference>
<dbReference type="STRING" id="909613.UO65_4007"/>
<dbReference type="Pfam" id="PF09922">
    <property type="entry name" value="LiaF-like_C"/>
    <property type="match status" value="1"/>
</dbReference>
<accession>W7J3K6</accession>